<gene>
    <name evidence="1" type="ORF">DQ393_00840</name>
</gene>
<accession>A0A329YLS3</accession>
<evidence type="ECO:0000313" key="1">
    <source>
        <dbReference type="EMBL" id="RAX43584.1"/>
    </source>
</evidence>
<dbReference type="Proteomes" id="UP000251205">
    <property type="component" value="Unassembled WGS sequence"/>
</dbReference>
<proteinExistence type="predicted"/>
<evidence type="ECO:0000313" key="2">
    <source>
        <dbReference type="Proteomes" id="UP000251205"/>
    </source>
</evidence>
<reference evidence="1 2" key="1">
    <citation type="submission" date="2018-06" db="EMBL/GenBank/DDBJ databases">
        <title>Whole Genome Sequence of an efficient microsymbiont, Rhizobium tropici.</title>
        <authorList>
            <person name="Srinivasan R."/>
            <person name="Singh H.V."/>
            <person name="Srivastava R."/>
            <person name="Kumari B."/>
            <person name="Radhakrishna A."/>
        </authorList>
    </citation>
    <scope>NUCLEOTIDE SEQUENCE [LARGE SCALE GENOMIC DNA]</scope>
    <source>
        <strain evidence="1 2">IGFRI Rhizo-19</strain>
    </source>
</reference>
<sequence length="90" mass="9897">MEIFSRLAAISGFILHCLPESSRYALVTGHLHPVASIGSASHCQPDTQDLIDIERLKGADMVLLDKRQAQAAPTRQVQAFAYGYMRGRQA</sequence>
<comment type="caution">
    <text evidence="1">The sequence shown here is derived from an EMBL/GenBank/DDBJ whole genome shotgun (WGS) entry which is preliminary data.</text>
</comment>
<organism evidence="1 2">
    <name type="scientific">Rhizobium tropici</name>
    <dbReference type="NCBI Taxonomy" id="398"/>
    <lineage>
        <taxon>Bacteria</taxon>
        <taxon>Pseudomonadati</taxon>
        <taxon>Pseudomonadota</taxon>
        <taxon>Alphaproteobacteria</taxon>
        <taxon>Hyphomicrobiales</taxon>
        <taxon>Rhizobiaceae</taxon>
        <taxon>Rhizobium/Agrobacterium group</taxon>
        <taxon>Rhizobium</taxon>
    </lineage>
</organism>
<protein>
    <submittedName>
        <fullName evidence="1">Uncharacterized protein</fullName>
    </submittedName>
</protein>
<dbReference type="EMBL" id="QMKK01000011">
    <property type="protein sequence ID" value="RAX43584.1"/>
    <property type="molecule type" value="Genomic_DNA"/>
</dbReference>
<dbReference type="AlphaFoldDB" id="A0A329YLS3"/>
<name>A0A329YLS3_RHITR</name>